<evidence type="ECO:0000259" key="3">
    <source>
        <dbReference type="Pfam" id="PF18073"/>
    </source>
</evidence>
<dbReference type="NCBIfam" id="NF008755">
    <property type="entry name" value="PRK11788.1-3"/>
    <property type="match status" value="1"/>
</dbReference>
<keyword evidence="1 2" id="KW-0479">Metal-binding</keyword>
<dbReference type="Pfam" id="PF13176">
    <property type="entry name" value="TPR_7"/>
    <property type="match status" value="1"/>
</dbReference>
<dbReference type="HAMAP" id="MF_00994">
    <property type="entry name" value="LPS_assembly_LapB"/>
    <property type="match status" value="1"/>
</dbReference>
<keyword evidence="2" id="KW-0812">Transmembrane</keyword>
<dbReference type="InterPro" id="IPR019734">
    <property type="entry name" value="TPR_rpt"/>
</dbReference>
<sequence>MEFNLTWILLGLPMAFVLGWLASRWDLRQVRADNRQAPKAYFKGLNFLLNEQQDKAIDAFIEAVQNDPDTTELHFALGNLFRRRGEYNRAVRVHEHLLSRADLSRPDRDRAQHALAQDFLKAGLLDRAEESLHRLEGTQYEAEARLALLAIYERSRDWTQAASIARKMQAADQGDFSARLAHYLCEDAQAQIAHGQLDTAGSRLQQALETAPHAPRPRLELAQLQHRQGQSAQALQTLQQLAAQSPAALPLAASLLVETAVASGEIAAVQALLAHHYAQAPSLDLLQAQVALDKKSGDAEAAGRARLVQHLEHEPSLVAAAQWLAGETLTEEQYHGAVQKALDHAAKPLTRYRCAACGFEARTHFWHCPGCQSWDSYPARRVEEL</sequence>
<reference evidence="4 5" key="1">
    <citation type="journal article" date="2013" name="Int. J. Syst. Evol. Microbiol.">
        <title>Comamonas guangdongensis sp. nov., isolated from subterranean forest sediment, and emended description of the genus Comamonas.</title>
        <authorList>
            <person name="Zhang J."/>
            <person name="Wang Y."/>
            <person name="Zhou S."/>
            <person name="Wu C."/>
            <person name="He J."/>
            <person name="Li F."/>
        </authorList>
    </citation>
    <scope>NUCLEOTIDE SEQUENCE [LARGE SCALE GENOMIC DNA]</scope>
    <source>
        <strain evidence="4 5">CCTCC AB2011133</strain>
    </source>
</reference>
<dbReference type="Gene3D" id="1.25.40.10">
    <property type="entry name" value="Tetratricopeptide repeat domain"/>
    <property type="match status" value="2"/>
</dbReference>
<proteinExistence type="inferred from homology"/>
<name>A0ABV3ZXL4_9BURK</name>
<dbReference type="InterPro" id="IPR041166">
    <property type="entry name" value="Rubredoxin_2"/>
</dbReference>
<feature type="binding site" evidence="2">
    <location>
        <position position="371"/>
    </location>
    <ligand>
        <name>Fe cation</name>
        <dbReference type="ChEBI" id="CHEBI:24875"/>
    </ligand>
</feature>
<feature type="domain" description="LapB rubredoxin metal binding" evidence="3">
    <location>
        <begin position="352"/>
        <end position="376"/>
    </location>
</feature>
<keyword evidence="2" id="KW-0472">Membrane</keyword>
<evidence type="ECO:0000256" key="2">
    <source>
        <dbReference type="HAMAP-Rule" id="MF_00994"/>
    </source>
</evidence>
<dbReference type="SMART" id="SM00028">
    <property type="entry name" value="TPR"/>
    <property type="match status" value="4"/>
</dbReference>
<gene>
    <name evidence="2 4" type="primary">lapB</name>
    <name evidence="4" type="ORF">AB6724_15810</name>
</gene>
<organism evidence="4 5">
    <name type="scientific">Comamonas guangdongensis</name>
    <dbReference type="NCBI Taxonomy" id="510515"/>
    <lineage>
        <taxon>Bacteria</taxon>
        <taxon>Pseudomonadati</taxon>
        <taxon>Pseudomonadota</taxon>
        <taxon>Betaproteobacteria</taxon>
        <taxon>Burkholderiales</taxon>
        <taxon>Comamonadaceae</taxon>
        <taxon>Comamonas</taxon>
    </lineage>
</organism>
<comment type="subcellular location">
    <subcellularLocation>
        <location evidence="2">Cell inner membrane</location>
        <topology evidence="2">Single-pass membrane protein</topology>
        <orientation evidence="2">Cytoplasmic side</orientation>
    </subcellularLocation>
</comment>
<comment type="caution">
    <text evidence="4">The sequence shown here is derived from an EMBL/GenBank/DDBJ whole genome shotgun (WGS) entry which is preliminary data.</text>
</comment>
<dbReference type="InterPro" id="IPR030865">
    <property type="entry name" value="LapB"/>
</dbReference>
<dbReference type="Pfam" id="PF14559">
    <property type="entry name" value="TPR_19"/>
    <property type="match status" value="1"/>
</dbReference>
<evidence type="ECO:0000256" key="1">
    <source>
        <dbReference type="ARBA" id="ARBA00022723"/>
    </source>
</evidence>
<dbReference type="InterPro" id="IPR011990">
    <property type="entry name" value="TPR-like_helical_dom_sf"/>
</dbReference>
<feature type="binding site" evidence="2">
    <location>
        <position position="357"/>
    </location>
    <ligand>
        <name>Fe cation</name>
        <dbReference type="ChEBI" id="CHEBI:24875"/>
    </ligand>
</feature>
<keyword evidence="2" id="KW-0802">TPR repeat</keyword>
<protein>
    <recommendedName>
        <fullName evidence="2">Lipopolysaccharide assembly protein B</fullName>
    </recommendedName>
</protein>
<comment type="similarity">
    <text evidence="2">Belongs to the LapB family.</text>
</comment>
<keyword evidence="2" id="KW-0677">Repeat</keyword>
<keyword evidence="2" id="KW-0408">Iron</keyword>
<feature type="binding site" evidence="2">
    <location>
        <position position="368"/>
    </location>
    <ligand>
        <name>Fe cation</name>
        <dbReference type="ChEBI" id="CHEBI:24875"/>
    </ligand>
</feature>
<dbReference type="Pfam" id="PF13432">
    <property type="entry name" value="TPR_16"/>
    <property type="match status" value="1"/>
</dbReference>
<keyword evidence="2" id="KW-0997">Cell inner membrane</keyword>
<evidence type="ECO:0000313" key="4">
    <source>
        <dbReference type="EMBL" id="MEX8194302.1"/>
    </source>
</evidence>
<dbReference type="EMBL" id="JBFYGN010000019">
    <property type="protein sequence ID" value="MEX8194302.1"/>
    <property type="molecule type" value="Genomic_DNA"/>
</dbReference>
<keyword evidence="2" id="KW-1133">Transmembrane helix</keyword>
<feature type="binding site" evidence="2">
    <location>
        <position position="354"/>
    </location>
    <ligand>
        <name>Fe cation</name>
        <dbReference type="ChEBI" id="CHEBI:24875"/>
    </ligand>
</feature>
<keyword evidence="2" id="KW-1003">Cell membrane</keyword>
<evidence type="ECO:0000313" key="5">
    <source>
        <dbReference type="Proteomes" id="UP001561046"/>
    </source>
</evidence>
<comment type="function">
    <text evidence="2">Modulates cellular lipopolysaccharide (LPS) levels by regulating LpxC, which is involved in lipid A biosynthesis. May act by modulating the proteolytic activity of FtsH towards LpxC. May also coordinate assembly of proteins involved in LPS synthesis at the plasma membrane.</text>
</comment>
<keyword evidence="5" id="KW-1185">Reference proteome</keyword>
<dbReference type="Proteomes" id="UP001561046">
    <property type="component" value="Unassembled WGS sequence"/>
</dbReference>
<accession>A0ABV3ZXL4</accession>
<feature type="topological domain" description="Cytoplasmic" evidence="2">
    <location>
        <begin position="24"/>
        <end position="385"/>
    </location>
</feature>
<dbReference type="Pfam" id="PF18073">
    <property type="entry name" value="Zn_ribbon_LapB"/>
    <property type="match status" value="1"/>
</dbReference>
<dbReference type="SUPFAM" id="SSF48452">
    <property type="entry name" value="TPR-like"/>
    <property type="match status" value="1"/>
</dbReference>
<dbReference type="RefSeq" id="WP_369339487.1">
    <property type="nucleotide sequence ID" value="NZ_JBFYGN010000019.1"/>
</dbReference>